<dbReference type="GO" id="GO:0009378">
    <property type="term" value="F:four-way junction helicase activity"/>
    <property type="evidence" value="ECO:0007669"/>
    <property type="project" value="TreeGrafter"/>
</dbReference>
<reference evidence="7" key="1">
    <citation type="journal article" date="2019" name="bioRxiv">
        <title>The Genome of the Zebra Mussel, Dreissena polymorpha: A Resource for Invasive Species Research.</title>
        <authorList>
            <person name="McCartney M.A."/>
            <person name="Auch B."/>
            <person name="Kono T."/>
            <person name="Mallez S."/>
            <person name="Zhang Y."/>
            <person name="Obille A."/>
            <person name="Becker A."/>
            <person name="Abrahante J.E."/>
            <person name="Garbe J."/>
            <person name="Badalamenti J.P."/>
            <person name="Herman A."/>
            <person name="Mangelson H."/>
            <person name="Liachko I."/>
            <person name="Sullivan S."/>
            <person name="Sone E.D."/>
            <person name="Koren S."/>
            <person name="Silverstein K.A.T."/>
            <person name="Beckman K.B."/>
            <person name="Gohl D.M."/>
        </authorList>
    </citation>
    <scope>NUCLEOTIDE SEQUENCE</scope>
    <source>
        <strain evidence="7">Duluth1</strain>
        <tissue evidence="7">Whole animal</tissue>
    </source>
</reference>
<dbReference type="SUPFAM" id="SSF52540">
    <property type="entry name" value="P-loop containing nucleoside triphosphate hydrolases"/>
    <property type="match status" value="1"/>
</dbReference>
<dbReference type="InterPro" id="IPR027417">
    <property type="entry name" value="P-loop_NTPase"/>
</dbReference>
<dbReference type="InterPro" id="IPR014001">
    <property type="entry name" value="Helicase_ATP-bd"/>
</dbReference>
<evidence type="ECO:0000256" key="1">
    <source>
        <dbReference type="ARBA" id="ARBA00005446"/>
    </source>
</evidence>
<dbReference type="EC" id="5.6.2.4" evidence="5"/>
<dbReference type="GO" id="GO:0006281">
    <property type="term" value="P:DNA repair"/>
    <property type="evidence" value="ECO:0007669"/>
    <property type="project" value="TreeGrafter"/>
</dbReference>
<dbReference type="EMBL" id="JAIWYP010000005">
    <property type="protein sequence ID" value="KAH3826094.1"/>
    <property type="molecule type" value="Genomic_DNA"/>
</dbReference>
<accession>A0A9D4H314</accession>
<gene>
    <name evidence="7" type="ORF">DPMN_127987</name>
</gene>
<evidence type="ECO:0000256" key="5">
    <source>
        <dbReference type="ARBA" id="ARBA00034808"/>
    </source>
</evidence>
<dbReference type="PANTHER" id="PTHR13710">
    <property type="entry name" value="DNA HELICASE RECQ FAMILY MEMBER"/>
    <property type="match status" value="1"/>
</dbReference>
<dbReference type="Proteomes" id="UP000828390">
    <property type="component" value="Unassembled WGS sequence"/>
</dbReference>
<dbReference type="GO" id="GO:0006310">
    <property type="term" value="P:DNA recombination"/>
    <property type="evidence" value="ECO:0007669"/>
    <property type="project" value="TreeGrafter"/>
</dbReference>
<sequence>MRDQERRLRAWGIHSCLSPDISSSNINDVLSVNPTLMFITPEALKIREWRQVFLSEEFRKKILFDVDESNCISEWGGDFRPEFRLIGEVRSLLSVPILAVTATATQVVQDDIRKYLFLRENTLFIGIIPEA</sequence>
<dbReference type="PROSITE" id="PS51192">
    <property type="entry name" value="HELICASE_ATP_BIND_1"/>
    <property type="match status" value="1"/>
</dbReference>
<evidence type="ECO:0000256" key="2">
    <source>
        <dbReference type="ARBA" id="ARBA00023125"/>
    </source>
</evidence>
<keyword evidence="8" id="KW-1185">Reference proteome</keyword>
<keyword evidence="2" id="KW-0238">DNA-binding</keyword>
<comment type="catalytic activity">
    <reaction evidence="4">
        <text>Couples ATP hydrolysis with the unwinding of duplex DNA by translocating in the 3'-5' direction.</text>
        <dbReference type="EC" id="5.6.2.4"/>
    </reaction>
</comment>
<keyword evidence="3" id="KW-0413">Isomerase</keyword>
<dbReference type="GO" id="GO:0003677">
    <property type="term" value="F:DNA binding"/>
    <property type="evidence" value="ECO:0007669"/>
    <property type="project" value="UniProtKB-KW"/>
</dbReference>
<comment type="caution">
    <text evidence="7">The sequence shown here is derived from an EMBL/GenBank/DDBJ whole genome shotgun (WGS) entry which is preliminary data.</text>
</comment>
<comment type="similarity">
    <text evidence="1">Belongs to the helicase family. RecQ subfamily.</text>
</comment>
<dbReference type="GO" id="GO:0005737">
    <property type="term" value="C:cytoplasm"/>
    <property type="evidence" value="ECO:0007669"/>
    <property type="project" value="TreeGrafter"/>
</dbReference>
<protein>
    <recommendedName>
        <fullName evidence="5">DNA 3'-5' helicase</fullName>
        <ecNumber evidence="5">5.6.2.4</ecNumber>
    </recommendedName>
</protein>
<reference evidence="7" key="2">
    <citation type="submission" date="2020-11" db="EMBL/GenBank/DDBJ databases">
        <authorList>
            <person name="McCartney M.A."/>
            <person name="Auch B."/>
            <person name="Kono T."/>
            <person name="Mallez S."/>
            <person name="Becker A."/>
            <person name="Gohl D.M."/>
            <person name="Silverstein K.A.T."/>
            <person name="Koren S."/>
            <person name="Bechman K.B."/>
            <person name="Herman A."/>
            <person name="Abrahante J.E."/>
            <person name="Garbe J."/>
        </authorList>
    </citation>
    <scope>NUCLEOTIDE SEQUENCE</scope>
    <source>
        <strain evidence="7">Duluth1</strain>
        <tissue evidence="7">Whole animal</tissue>
    </source>
</reference>
<evidence type="ECO:0000256" key="3">
    <source>
        <dbReference type="ARBA" id="ARBA00023235"/>
    </source>
</evidence>
<evidence type="ECO:0000259" key="6">
    <source>
        <dbReference type="PROSITE" id="PS51192"/>
    </source>
</evidence>
<dbReference type="Gene3D" id="3.40.50.300">
    <property type="entry name" value="P-loop containing nucleotide triphosphate hydrolases"/>
    <property type="match status" value="1"/>
</dbReference>
<evidence type="ECO:0000313" key="7">
    <source>
        <dbReference type="EMBL" id="KAH3826094.1"/>
    </source>
</evidence>
<dbReference type="GO" id="GO:0005694">
    <property type="term" value="C:chromosome"/>
    <property type="evidence" value="ECO:0007669"/>
    <property type="project" value="TreeGrafter"/>
</dbReference>
<organism evidence="7 8">
    <name type="scientific">Dreissena polymorpha</name>
    <name type="common">Zebra mussel</name>
    <name type="synonym">Mytilus polymorpha</name>
    <dbReference type="NCBI Taxonomy" id="45954"/>
    <lineage>
        <taxon>Eukaryota</taxon>
        <taxon>Metazoa</taxon>
        <taxon>Spiralia</taxon>
        <taxon>Lophotrochozoa</taxon>
        <taxon>Mollusca</taxon>
        <taxon>Bivalvia</taxon>
        <taxon>Autobranchia</taxon>
        <taxon>Heteroconchia</taxon>
        <taxon>Euheterodonta</taxon>
        <taxon>Imparidentia</taxon>
        <taxon>Neoheterodontei</taxon>
        <taxon>Myida</taxon>
        <taxon>Dreissenoidea</taxon>
        <taxon>Dreissenidae</taxon>
        <taxon>Dreissena</taxon>
    </lineage>
</organism>
<evidence type="ECO:0000313" key="8">
    <source>
        <dbReference type="Proteomes" id="UP000828390"/>
    </source>
</evidence>
<dbReference type="PANTHER" id="PTHR13710:SF105">
    <property type="entry name" value="ATP-DEPENDENT DNA HELICASE Q1"/>
    <property type="match status" value="1"/>
</dbReference>
<dbReference type="AlphaFoldDB" id="A0A9D4H314"/>
<evidence type="ECO:0000256" key="4">
    <source>
        <dbReference type="ARBA" id="ARBA00034617"/>
    </source>
</evidence>
<proteinExistence type="inferred from homology"/>
<dbReference type="GO" id="GO:0043138">
    <property type="term" value="F:3'-5' DNA helicase activity"/>
    <property type="evidence" value="ECO:0007669"/>
    <property type="project" value="UniProtKB-EC"/>
</dbReference>
<feature type="domain" description="Helicase ATP-binding" evidence="6">
    <location>
        <begin position="1"/>
        <end position="122"/>
    </location>
</feature>
<name>A0A9D4H314_DREPO</name>